<proteinExistence type="predicted"/>
<organism evidence="1 2">
    <name type="scientific">Trichuris muris</name>
    <name type="common">Mouse whipworm</name>
    <dbReference type="NCBI Taxonomy" id="70415"/>
    <lineage>
        <taxon>Eukaryota</taxon>
        <taxon>Metazoa</taxon>
        <taxon>Ecdysozoa</taxon>
        <taxon>Nematoda</taxon>
        <taxon>Enoplea</taxon>
        <taxon>Dorylaimia</taxon>
        <taxon>Trichinellida</taxon>
        <taxon>Trichuridae</taxon>
        <taxon>Trichuris</taxon>
    </lineage>
</organism>
<protein>
    <submittedName>
        <fullName evidence="2">Uncharacterized protein</fullName>
    </submittedName>
</protein>
<name>A0A5S6QFD0_TRIMR</name>
<dbReference type="Proteomes" id="UP000046395">
    <property type="component" value="Unassembled WGS sequence"/>
</dbReference>
<evidence type="ECO:0000313" key="2">
    <source>
        <dbReference type="WBParaSite" id="TMUE_2000006081.1"/>
    </source>
</evidence>
<dbReference type="WBParaSite" id="TMUE_2000006081.1">
    <property type="protein sequence ID" value="TMUE_2000006081.1"/>
    <property type="gene ID" value="WBGene00299463"/>
</dbReference>
<dbReference type="AlphaFoldDB" id="A0A5S6QFD0"/>
<sequence length="186" mass="20236">MNKSNHDTPTNALERTVGGEEAVSVIAAYPGPFKCPRTAPSHGLIVHRHDVIVRKLTSLAEASGFTVTVEPTLRHDDQVYKPDLIAVKGGKAWVLDVAIPFESNDALARRYAEKCRKYTCLADPVLKLTGAKEFGTGSIVIGARGAWCSRNAGTLKEMAWNISEPCKALLCVMTLERTNQLVHASH</sequence>
<reference evidence="2" key="1">
    <citation type="submission" date="2019-12" db="UniProtKB">
        <authorList>
            <consortium name="WormBaseParasite"/>
        </authorList>
    </citation>
    <scope>IDENTIFICATION</scope>
</reference>
<keyword evidence="1" id="KW-1185">Reference proteome</keyword>
<accession>A0A5S6QFD0</accession>
<evidence type="ECO:0000313" key="1">
    <source>
        <dbReference type="Proteomes" id="UP000046395"/>
    </source>
</evidence>